<evidence type="ECO:0000256" key="1">
    <source>
        <dbReference type="SAM" id="Coils"/>
    </source>
</evidence>
<keyword evidence="1" id="KW-0175">Coiled coil</keyword>
<feature type="compositionally biased region" description="Basic and acidic residues" evidence="2">
    <location>
        <begin position="90"/>
        <end position="103"/>
    </location>
</feature>
<evidence type="ECO:0000259" key="4">
    <source>
        <dbReference type="Pfam" id="PF13600"/>
    </source>
</evidence>
<feature type="region of interest" description="Disordered" evidence="2">
    <location>
        <begin position="34"/>
        <end position="53"/>
    </location>
</feature>
<feature type="coiled-coil region" evidence="1">
    <location>
        <begin position="170"/>
        <end position="197"/>
    </location>
</feature>
<feature type="domain" description="DUF4139" evidence="3">
    <location>
        <begin position="242"/>
        <end position="533"/>
    </location>
</feature>
<dbReference type="Pfam" id="PF13598">
    <property type="entry name" value="DUF4139"/>
    <property type="match status" value="1"/>
</dbReference>
<dbReference type="AlphaFoldDB" id="A0A9W8AGG2"/>
<comment type="caution">
    <text evidence="5">The sequence shown here is derived from an EMBL/GenBank/DDBJ whole genome shotgun (WGS) entry which is preliminary data.</text>
</comment>
<feature type="region of interest" description="Disordered" evidence="2">
    <location>
        <begin position="81"/>
        <end position="103"/>
    </location>
</feature>
<proteinExistence type="predicted"/>
<dbReference type="EMBL" id="JANBPT010000006">
    <property type="protein sequence ID" value="KAJ1930476.1"/>
    <property type="molecule type" value="Genomic_DNA"/>
</dbReference>
<dbReference type="OrthoDB" id="10068793at2759"/>
<dbReference type="InterPro" id="IPR037291">
    <property type="entry name" value="DUF4139"/>
</dbReference>
<organism evidence="5 6">
    <name type="scientific">Tieghemiomyces parasiticus</name>
    <dbReference type="NCBI Taxonomy" id="78921"/>
    <lineage>
        <taxon>Eukaryota</taxon>
        <taxon>Fungi</taxon>
        <taxon>Fungi incertae sedis</taxon>
        <taxon>Zoopagomycota</taxon>
        <taxon>Kickxellomycotina</taxon>
        <taxon>Dimargaritomycetes</taxon>
        <taxon>Dimargaritales</taxon>
        <taxon>Dimargaritaceae</taxon>
        <taxon>Tieghemiomyces</taxon>
    </lineage>
</organism>
<gene>
    <name evidence="5" type="ORF">IWQ60_000261</name>
</gene>
<sequence>MTAIADSAIKLRVKDTNITNVTVYQDRARVERQVSVPLTGPAEPPAEGKDAPRHHVRILDLPWVLQTDSVRVESHGPGVIVDVSTQLSKPRADQDDPADAERKQLHRRQEELYAEERRLQTQVDLVGKFAERATQTDGSGGNGDGATHGLLTQANVTAIRELVDYYGTSLADFETRLRDVREELAKTHERINELNGNTGPDPATQNTYEITVVLELPVADQEEAVVSNDDNVEHVPATANLLLTYMVDQASWEASYDIRAFTDTQKVAIHYMAQVRQNTGEAWEDVAMGLSTAQPSQGAAPPPLEGWEISCGQPRPITSFSTRAEMVSRSAVMPAMMSAAPPAGFVTKSKLAPPPAATVAQAGTANVTYLLPSRVTLPSDDQTHRVNIGLVETSAHLKYIVTPRLTSEVYLSARVENTSAYTLLPGEAAVFSDAAFVARTRLPRTVSPQEHFDCHLGTDASVRVNRLPSKRDTAGPGFLSQTASLRVTETVEVTNAKTSSPVCVVVQDQIPVSHDSRCKVTLIDPKPNLVKPARLERDLGSNAAPGGAGDGVEATTYQSLSASKPVTTTYRSSADAQATLSSFHNLPEKLLGRSLTTSARGGRSSTARSSEAPSPATADGPTDATQAAGALLITGTEVPVWAIDVSGGLLWSFHIPPRGKETVTFTFEVTHPASEPLVGI</sequence>
<dbReference type="Proteomes" id="UP001150569">
    <property type="component" value="Unassembled WGS sequence"/>
</dbReference>
<evidence type="ECO:0000256" key="2">
    <source>
        <dbReference type="SAM" id="MobiDB-lite"/>
    </source>
</evidence>
<dbReference type="InterPro" id="IPR011935">
    <property type="entry name" value="CHP02231"/>
</dbReference>
<dbReference type="PANTHER" id="PTHR31005:SF8">
    <property type="entry name" value="DUF4139 DOMAIN-CONTAINING PROTEIN"/>
    <property type="match status" value="1"/>
</dbReference>
<name>A0A9W8AGG2_9FUNG</name>
<dbReference type="Pfam" id="PF13600">
    <property type="entry name" value="DUF4140"/>
    <property type="match status" value="1"/>
</dbReference>
<protein>
    <recommendedName>
        <fullName evidence="7">Protein F37C4.5</fullName>
    </recommendedName>
</protein>
<feature type="compositionally biased region" description="Low complexity" evidence="2">
    <location>
        <begin position="592"/>
        <end position="612"/>
    </location>
</feature>
<feature type="domain" description="DUF4140" evidence="4">
    <location>
        <begin position="21"/>
        <end position="122"/>
    </location>
</feature>
<evidence type="ECO:0000313" key="6">
    <source>
        <dbReference type="Proteomes" id="UP001150569"/>
    </source>
</evidence>
<reference evidence="5" key="1">
    <citation type="submission" date="2022-07" db="EMBL/GenBank/DDBJ databases">
        <title>Phylogenomic reconstructions and comparative analyses of Kickxellomycotina fungi.</title>
        <authorList>
            <person name="Reynolds N.K."/>
            <person name="Stajich J.E."/>
            <person name="Barry K."/>
            <person name="Grigoriev I.V."/>
            <person name="Crous P."/>
            <person name="Smith M.E."/>
        </authorList>
    </citation>
    <scope>NUCLEOTIDE SEQUENCE</scope>
    <source>
        <strain evidence="5">RSA 861</strain>
    </source>
</reference>
<accession>A0A9W8AGG2</accession>
<dbReference type="InterPro" id="IPR025554">
    <property type="entry name" value="DUF4140"/>
</dbReference>
<dbReference type="PANTHER" id="PTHR31005">
    <property type="entry name" value="DUF4139 DOMAIN-CONTAINING PROTEIN"/>
    <property type="match status" value="1"/>
</dbReference>
<evidence type="ECO:0000313" key="5">
    <source>
        <dbReference type="EMBL" id="KAJ1930476.1"/>
    </source>
</evidence>
<evidence type="ECO:0008006" key="7">
    <source>
        <dbReference type="Google" id="ProtNLM"/>
    </source>
</evidence>
<dbReference type="NCBIfam" id="TIGR02231">
    <property type="entry name" value="mucoidy inhibitor MuiA family protein"/>
    <property type="match status" value="1"/>
</dbReference>
<keyword evidence="6" id="KW-1185">Reference proteome</keyword>
<evidence type="ECO:0000259" key="3">
    <source>
        <dbReference type="Pfam" id="PF13598"/>
    </source>
</evidence>
<feature type="region of interest" description="Disordered" evidence="2">
    <location>
        <begin position="591"/>
        <end position="623"/>
    </location>
</feature>